<name>A0A5D4RMT2_9BACI</name>
<evidence type="ECO:0000313" key="3">
    <source>
        <dbReference type="Proteomes" id="UP000322139"/>
    </source>
</evidence>
<feature type="domain" description="N-acetyltransferase" evidence="1">
    <location>
        <begin position="1"/>
        <end position="140"/>
    </location>
</feature>
<dbReference type="PROSITE" id="PS51186">
    <property type="entry name" value="GNAT"/>
    <property type="match status" value="1"/>
</dbReference>
<comment type="caution">
    <text evidence="2">The sequence shown here is derived from an EMBL/GenBank/DDBJ whole genome shotgun (WGS) entry which is preliminary data.</text>
</comment>
<dbReference type="GO" id="GO:0016747">
    <property type="term" value="F:acyltransferase activity, transferring groups other than amino-acyl groups"/>
    <property type="evidence" value="ECO:0007669"/>
    <property type="project" value="InterPro"/>
</dbReference>
<dbReference type="InterPro" id="IPR000182">
    <property type="entry name" value="GNAT_dom"/>
</dbReference>
<dbReference type="Proteomes" id="UP000322139">
    <property type="component" value="Unassembled WGS sequence"/>
</dbReference>
<dbReference type="EMBL" id="VTER01000002">
    <property type="protein sequence ID" value="TYS51048.1"/>
    <property type="molecule type" value="Genomic_DNA"/>
</dbReference>
<protein>
    <submittedName>
        <fullName evidence="2">GNAT family N-acetyltransferase</fullName>
    </submittedName>
</protein>
<dbReference type="Gene3D" id="3.40.630.30">
    <property type="match status" value="1"/>
</dbReference>
<proteinExistence type="predicted"/>
<reference evidence="2 3" key="1">
    <citation type="submission" date="2019-08" db="EMBL/GenBank/DDBJ databases">
        <title>Bacillus genomes from the desert of Cuatro Cienegas, Coahuila.</title>
        <authorList>
            <person name="Olmedo-Alvarez G."/>
        </authorList>
    </citation>
    <scope>NUCLEOTIDE SEQUENCE [LARGE SCALE GENOMIC DNA]</scope>
    <source>
        <strain evidence="2 3">CH446_14T</strain>
    </source>
</reference>
<evidence type="ECO:0000313" key="2">
    <source>
        <dbReference type="EMBL" id="TYS51048.1"/>
    </source>
</evidence>
<sequence length="141" mass="16833">MKIVQQWSQQDSEYIRKKVIEHNLRNIPDKVKHPVKKVSFILRDEKDNILGGITGTIFWYHLHIDFLWVDETLRGKGYGEKLLQSIEEIAITNKCRLIQLDTFSFQAPKFYQKFGYEVVGIVEEHPVKEFQQYFLLKRLAY</sequence>
<dbReference type="CDD" id="cd04301">
    <property type="entry name" value="NAT_SF"/>
    <property type="match status" value="1"/>
</dbReference>
<evidence type="ECO:0000259" key="1">
    <source>
        <dbReference type="PROSITE" id="PS51186"/>
    </source>
</evidence>
<dbReference type="Pfam" id="PF00583">
    <property type="entry name" value="Acetyltransf_1"/>
    <property type="match status" value="1"/>
</dbReference>
<organism evidence="2 3">
    <name type="scientific">Bacillus infantis</name>
    <dbReference type="NCBI Taxonomy" id="324767"/>
    <lineage>
        <taxon>Bacteria</taxon>
        <taxon>Bacillati</taxon>
        <taxon>Bacillota</taxon>
        <taxon>Bacilli</taxon>
        <taxon>Bacillales</taxon>
        <taxon>Bacillaceae</taxon>
        <taxon>Bacillus</taxon>
    </lineage>
</organism>
<dbReference type="RefSeq" id="WP_148973436.1">
    <property type="nucleotide sequence ID" value="NZ_JBNIKT010000038.1"/>
</dbReference>
<dbReference type="AlphaFoldDB" id="A0A5D4RMT2"/>
<gene>
    <name evidence="2" type="ORF">FZD51_03115</name>
</gene>
<dbReference type="InterPro" id="IPR016181">
    <property type="entry name" value="Acyl_CoA_acyltransferase"/>
</dbReference>
<dbReference type="SUPFAM" id="SSF55729">
    <property type="entry name" value="Acyl-CoA N-acyltransferases (Nat)"/>
    <property type="match status" value="1"/>
</dbReference>
<keyword evidence="2" id="KW-0808">Transferase</keyword>
<accession>A0A5D4RMT2</accession>